<reference evidence="1" key="1">
    <citation type="journal article" date="2020" name="Stud. Mycol.">
        <title>101 Dothideomycetes genomes: a test case for predicting lifestyles and emergence of pathogens.</title>
        <authorList>
            <person name="Haridas S."/>
            <person name="Albert R."/>
            <person name="Binder M."/>
            <person name="Bloem J."/>
            <person name="Labutti K."/>
            <person name="Salamov A."/>
            <person name="Andreopoulos B."/>
            <person name="Baker S."/>
            <person name="Barry K."/>
            <person name="Bills G."/>
            <person name="Bluhm B."/>
            <person name="Cannon C."/>
            <person name="Castanera R."/>
            <person name="Culley D."/>
            <person name="Daum C."/>
            <person name="Ezra D."/>
            <person name="Gonzalez J."/>
            <person name="Henrissat B."/>
            <person name="Kuo A."/>
            <person name="Liang C."/>
            <person name="Lipzen A."/>
            <person name="Lutzoni F."/>
            <person name="Magnuson J."/>
            <person name="Mondo S."/>
            <person name="Nolan M."/>
            <person name="Ohm R."/>
            <person name="Pangilinan J."/>
            <person name="Park H.-J."/>
            <person name="Ramirez L."/>
            <person name="Alfaro M."/>
            <person name="Sun H."/>
            <person name="Tritt A."/>
            <person name="Yoshinaga Y."/>
            <person name="Zwiers L.-H."/>
            <person name="Turgeon B."/>
            <person name="Goodwin S."/>
            <person name="Spatafora J."/>
            <person name="Crous P."/>
            <person name="Grigoriev I."/>
        </authorList>
    </citation>
    <scope>NUCLEOTIDE SEQUENCE</scope>
    <source>
        <strain evidence="1">CBS 207.26</strain>
    </source>
</reference>
<keyword evidence="2" id="KW-1185">Reference proteome</keyword>
<evidence type="ECO:0000313" key="2">
    <source>
        <dbReference type="Proteomes" id="UP000800200"/>
    </source>
</evidence>
<accession>A0A6A6EM31</accession>
<evidence type="ECO:0000313" key="1">
    <source>
        <dbReference type="EMBL" id="KAF2192093.1"/>
    </source>
</evidence>
<name>A0A6A6EM31_9PEZI</name>
<dbReference type="EMBL" id="ML994615">
    <property type="protein sequence ID" value="KAF2192093.1"/>
    <property type="molecule type" value="Genomic_DNA"/>
</dbReference>
<sequence length="186" mass="20836">MATRTPSLQRLLRTSALRQTSQLSRTLPQLARRSPSPPRIQNLSIATTFRGNQWTQFTTPYSLSSVRAFTASRTAWRPDEEVATETTDPEAAKRIGEVMEAIQDLYGTARDEFEIAAEETEKNTTYAPEDRAAAREELDKLLAYYNDIIEGEDKAIAEEVKGRVGQRIRELEQAVIGMEEAAKAGD</sequence>
<dbReference type="OrthoDB" id="273230at2759"/>
<dbReference type="Proteomes" id="UP000800200">
    <property type="component" value="Unassembled WGS sequence"/>
</dbReference>
<gene>
    <name evidence="1" type="ORF">K469DRAFT_555019</name>
</gene>
<protein>
    <submittedName>
        <fullName evidence="1">Uncharacterized protein</fullName>
    </submittedName>
</protein>
<dbReference type="AlphaFoldDB" id="A0A6A6EM31"/>
<organism evidence="1 2">
    <name type="scientific">Zopfia rhizophila CBS 207.26</name>
    <dbReference type="NCBI Taxonomy" id="1314779"/>
    <lineage>
        <taxon>Eukaryota</taxon>
        <taxon>Fungi</taxon>
        <taxon>Dikarya</taxon>
        <taxon>Ascomycota</taxon>
        <taxon>Pezizomycotina</taxon>
        <taxon>Dothideomycetes</taxon>
        <taxon>Dothideomycetes incertae sedis</taxon>
        <taxon>Zopfiaceae</taxon>
        <taxon>Zopfia</taxon>
    </lineage>
</organism>
<proteinExistence type="predicted"/>